<dbReference type="AlphaFoldDB" id="A0A0K1PG59"/>
<dbReference type="Proteomes" id="UP000055590">
    <property type="component" value="Chromosome"/>
</dbReference>
<evidence type="ECO:0000313" key="4">
    <source>
        <dbReference type="Proteomes" id="UP000055590"/>
    </source>
</evidence>
<feature type="compositionally biased region" description="Basic and acidic residues" evidence="1">
    <location>
        <begin position="42"/>
        <end position="53"/>
    </location>
</feature>
<dbReference type="STRING" id="1391653.AKJ08_2879"/>
<reference evidence="3 4" key="1">
    <citation type="submission" date="2015-08" db="EMBL/GenBank/DDBJ databases">
        <authorList>
            <person name="Babu N.S."/>
            <person name="Beckwith C.J."/>
            <person name="Beseler K.G."/>
            <person name="Brison A."/>
            <person name="Carone J.V."/>
            <person name="Caskin T.P."/>
            <person name="Diamond M."/>
            <person name="Durham M.E."/>
            <person name="Foxe J.M."/>
            <person name="Go M."/>
            <person name="Henderson B.A."/>
            <person name="Jones I.B."/>
            <person name="McGettigan J.A."/>
            <person name="Micheletti S.J."/>
            <person name="Nasrallah M.E."/>
            <person name="Ortiz D."/>
            <person name="Piller C.R."/>
            <person name="Privatt S.R."/>
            <person name="Schneider S.L."/>
            <person name="Sharp S."/>
            <person name="Smith T.C."/>
            <person name="Stanton J.D."/>
            <person name="Ullery H.E."/>
            <person name="Wilson R.J."/>
            <person name="Serrano M.G."/>
            <person name="Buck G."/>
            <person name="Lee V."/>
            <person name="Wang Y."/>
            <person name="Carvalho R."/>
            <person name="Voegtly L."/>
            <person name="Shi R."/>
            <person name="Duckworth R."/>
            <person name="Johnson A."/>
            <person name="Loviza R."/>
            <person name="Walstead R."/>
            <person name="Shah Z."/>
            <person name="Kiflezghi M."/>
            <person name="Wade K."/>
            <person name="Ball S.L."/>
            <person name="Bradley K.W."/>
            <person name="Asai D.J."/>
            <person name="Bowman C.A."/>
            <person name="Russell D.A."/>
            <person name="Pope W.H."/>
            <person name="Jacobs-Sera D."/>
            <person name="Hendrix R.W."/>
            <person name="Hatfull G.F."/>
        </authorList>
    </citation>
    <scope>NUCLEOTIDE SEQUENCE [LARGE SCALE GENOMIC DNA]</scope>
    <source>
        <strain evidence="3 4">DSM 27710</strain>
    </source>
</reference>
<evidence type="ECO:0000313" key="3">
    <source>
        <dbReference type="EMBL" id="AKU92492.1"/>
    </source>
</evidence>
<name>A0A0K1PG59_9BACT</name>
<dbReference type="EMBL" id="CP012332">
    <property type="protein sequence ID" value="AKU92492.1"/>
    <property type="molecule type" value="Genomic_DNA"/>
</dbReference>
<evidence type="ECO:0000256" key="2">
    <source>
        <dbReference type="SAM" id="Phobius"/>
    </source>
</evidence>
<keyword evidence="4" id="KW-1185">Reference proteome</keyword>
<sequence length="190" mass="20123">MAMDAADRMRLRASESPTALGLMGAAAGGLIGAMAARLMGARKEEEGLTEHEAQLGGAPASERIAAARERASQRLTRAKERAAQRRGQVRERMTRARAQMPSGEELSARFQERAEEQLAGLLLGAVALGAAAAFLLPVSERERQAMAPARARAMEQLDKLGDQLEGKVAEATKVGAEQAPAAEGEGRTIH</sequence>
<organism evidence="3 4">
    <name type="scientific">Vulgatibacter incomptus</name>
    <dbReference type="NCBI Taxonomy" id="1391653"/>
    <lineage>
        <taxon>Bacteria</taxon>
        <taxon>Pseudomonadati</taxon>
        <taxon>Myxococcota</taxon>
        <taxon>Myxococcia</taxon>
        <taxon>Myxococcales</taxon>
        <taxon>Cystobacterineae</taxon>
        <taxon>Vulgatibacteraceae</taxon>
        <taxon>Vulgatibacter</taxon>
    </lineage>
</organism>
<keyword evidence="2" id="KW-1133">Transmembrane helix</keyword>
<keyword evidence="2" id="KW-0472">Membrane</keyword>
<feature type="transmembrane region" description="Helical" evidence="2">
    <location>
        <begin position="118"/>
        <end position="136"/>
    </location>
</feature>
<feature type="region of interest" description="Disordered" evidence="1">
    <location>
        <begin position="85"/>
        <end position="104"/>
    </location>
</feature>
<evidence type="ECO:0000256" key="1">
    <source>
        <dbReference type="SAM" id="MobiDB-lite"/>
    </source>
</evidence>
<proteinExistence type="predicted"/>
<feature type="transmembrane region" description="Helical" evidence="2">
    <location>
        <begin position="20"/>
        <end position="39"/>
    </location>
</feature>
<gene>
    <name evidence="3" type="ORF">AKJ08_2879</name>
</gene>
<accession>A0A0K1PG59</accession>
<keyword evidence="2" id="KW-0812">Transmembrane</keyword>
<protein>
    <submittedName>
        <fullName evidence="3">Uncharacterized protein</fullName>
    </submittedName>
</protein>
<dbReference type="KEGG" id="vin:AKJ08_2879"/>
<feature type="region of interest" description="Disordered" evidence="1">
    <location>
        <begin position="42"/>
        <end position="61"/>
    </location>
</feature>
<feature type="compositionally biased region" description="Basic and acidic residues" evidence="1">
    <location>
        <begin position="85"/>
        <end position="94"/>
    </location>
</feature>